<evidence type="ECO:0008006" key="4">
    <source>
        <dbReference type="Google" id="ProtNLM"/>
    </source>
</evidence>
<accession>A0ABV1M2Q3</accession>
<feature type="compositionally biased region" description="Polar residues" evidence="1">
    <location>
        <begin position="1"/>
        <end position="17"/>
    </location>
</feature>
<keyword evidence="3" id="KW-1185">Reference proteome</keyword>
<comment type="caution">
    <text evidence="2">The sequence shown here is derived from an EMBL/GenBank/DDBJ whole genome shotgun (WGS) entry which is preliminary data.</text>
</comment>
<evidence type="ECO:0000313" key="2">
    <source>
        <dbReference type="EMBL" id="MEQ6290514.1"/>
    </source>
</evidence>
<protein>
    <recommendedName>
        <fullName evidence="4">Relaxase</fullName>
    </recommendedName>
</protein>
<dbReference type="RefSeq" id="WP_349586075.1">
    <property type="nucleotide sequence ID" value="NZ_JBEFLD010000004.1"/>
</dbReference>
<feature type="region of interest" description="Disordered" evidence="1">
    <location>
        <begin position="1"/>
        <end position="22"/>
    </location>
</feature>
<evidence type="ECO:0000313" key="3">
    <source>
        <dbReference type="Proteomes" id="UP001433638"/>
    </source>
</evidence>
<gene>
    <name evidence="2" type="ORF">ABNW52_07795</name>
</gene>
<proteinExistence type="predicted"/>
<evidence type="ECO:0000256" key="1">
    <source>
        <dbReference type="SAM" id="MobiDB-lite"/>
    </source>
</evidence>
<reference evidence="2" key="1">
    <citation type="submission" date="2024-06" db="EMBL/GenBank/DDBJ databases">
        <title>Genome sequence of Vogesella sp. MAHUQ-64.</title>
        <authorList>
            <person name="Huq M.A."/>
        </authorList>
    </citation>
    <scope>NUCLEOTIDE SEQUENCE</scope>
    <source>
        <strain evidence="2">MAHUQ-64</strain>
    </source>
</reference>
<sequence length="178" mass="19037">MKPSKTISQLRAANPGSQPRHHAYSGSGQWLYWHTPGGEVLPIGVAITLNGTTYRHMAEQQDIQGTVAELWGDTTAWQLGKLLEAAGAALYDKDNMPEGISTEPIPFCHGDNPAQILDRLWRHGVADSLLFKKKPPSQLAERSIDGSNPEVVPGEPASNTPDAAAPVAAPAKRGASDQ</sequence>
<name>A0ABV1M2Q3_9NEIS</name>
<organism evidence="2 3">
    <name type="scientific">Vogesella oryzagri</name>
    <dbReference type="NCBI Taxonomy" id="3160864"/>
    <lineage>
        <taxon>Bacteria</taxon>
        <taxon>Pseudomonadati</taxon>
        <taxon>Pseudomonadota</taxon>
        <taxon>Betaproteobacteria</taxon>
        <taxon>Neisseriales</taxon>
        <taxon>Chromobacteriaceae</taxon>
        <taxon>Vogesella</taxon>
    </lineage>
</organism>
<dbReference type="Proteomes" id="UP001433638">
    <property type="component" value="Unassembled WGS sequence"/>
</dbReference>
<dbReference type="EMBL" id="JBEFLD010000004">
    <property type="protein sequence ID" value="MEQ6290514.1"/>
    <property type="molecule type" value="Genomic_DNA"/>
</dbReference>
<feature type="region of interest" description="Disordered" evidence="1">
    <location>
        <begin position="135"/>
        <end position="178"/>
    </location>
</feature>
<feature type="compositionally biased region" description="Low complexity" evidence="1">
    <location>
        <begin position="157"/>
        <end position="178"/>
    </location>
</feature>